<protein>
    <submittedName>
        <fullName evidence="2">AAA family ATPase</fullName>
    </submittedName>
</protein>
<dbReference type="GO" id="GO:0005524">
    <property type="term" value="F:ATP binding"/>
    <property type="evidence" value="ECO:0007669"/>
    <property type="project" value="InterPro"/>
</dbReference>
<dbReference type="PANTHER" id="PTHR34704">
    <property type="entry name" value="ATPASE"/>
    <property type="match status" value="1"/>
</dbReference>
<dbReference type="RefSeq" id="WP_139688680.1">
    <property type="nucleotide sequence ID" value="NZ_WEHW01000111.1"/>
</dbReference>
<evidence type="ECO:0000313" key="3">
    <source>
        <dbReference type="Proteomes" id="UP000469462"/>
    </source>
</evidence>
<gene>
    <name evidence="2" type="ORF">GBM96_11625</name>
</gene>
<dbReference type="InterPro" id="IPR027417">
    <property type="entry name" value="P-loop_NTPase"/>
</dbReference>
<comment type="caution">
    <text evidence="2">The sequence shown here is derived from an EMBL/GenBank/DDBJ whole genome shotgun (WGS) entry which is preliminary data.</text>
</comment>
<feature type="domain" description="ATPase" evidence="1">
    <location>
        <begin position="3"/>
        <end position="213"/>
    </location>
</feature>
<keyword evidence="3" id="KW-1185">Reference proteome</keyword>
<dbReference type="AlphaFoldDB" id="A0AAI9S9X6"/>
<dbReference type="Proteomes" id="UP000469462">
    <property type="component" value="Unassembled WGS sequence"/>
</dbReference>
<organism evidence="2 3">
    <name type="scientific">Sutterella seckii</name>
    <dbReference type="NCBI Taxonomy" id="1944635"/>
    <lineage>
        <taxon>Bacteria</taxon>
        <taxon>Pseudomonadati</taxon>
        <taxon>Pseudomonadota</taxon>
        <taxon>Betaproteobacteria</taxon>
        <taxon>Burkholderiales</taxon>
        <taxon>Sutterellaceae</taxon>
        <taxon>Sutterella</taxon>
    </lineage>
</organism>
<dbReference type="InterPro" id="IPR011579">
    <property type="entry name" value="ATPase_dom"/>
</dbReference>
<evidence type="ECO:0000313" key="2">
    <source>
        <dbReference type="EMBL" id="KAB7649251.1"/>
    </source>
</evidence>
<sequence length="300" mass="33755">MRFYGREEEIHLLRKELDLAMRNKAGRLTVVCGRRRIGKTPLILKAFDSASCPVIYFFAGKRTQESELIASWTEALGEALSLPCKPAFANINEILEFLLKASAKSPLVVVIDECQELERSVNAFWSRLRESWDRFHRESELVLVMSGSSADSLRRIFSNACEPLYGRADLLLEIKPFDNTLLTTIARNEFPGIPPEDLLTLFALTGGVARYVEFFVDNGIGSTNDMINLVFSPEGAWFREEGNVLLANEFRMESPVYQSILTAVARGANEWSAISGKTGRADVTVYLSRLENIFKLIEKS</sequence>
<dbReference type="Gene3D" id="3.40.50.300">
    <property type="entry name" value="P-loop containing nucleotide triphosphate hydrolases"/>
    <property type="match status" value="2"/>
</dbReference>
<dbReference type="SUPFAM" id="SSF52540">
    <property type="entry name" value="P-loop containing nucleoside triphosphate hydrolases"/>
    <property type="match status" value="1"/>
</dbReference>
<dbReference type="Pfam" id="PF01637">
    <property type="entry name" value="ATPase_2"/>
    <property type="match status" value="1"/>
</dbReference>
<reference evidence="2 3" key="1">
    <citation type="submission" date="2019-10" db="EMBL/GenBank/DDBJ databases">
        <title>Genome diversity of Sutterella seckii.</title>
        <authorList>
            <person name="Chaplin A.V."/>
            <person name="Sokolova S.R."/>
            <person name="Mosin K.A."/>
            <person name="Ivanova E.L."/>
            <person name="Kochetkova T.O."/>
            <person name="Goltsov A.Y."/>
            <person name="Trofimov D.Y."/>
            <person name="Efimov B.A."/>
        </authorList>
    </citation>
    <scope>NUCLEOTIDE SEQUENCE [LARGE SCALE GENOMIC DNA]</scope>
    <source>
        <strain evidence="2 3">ASD3426</strain>
    </source>
</reference>
<dbReference type="EMBL" id="WEHW01000111">
    <property type="protein sequence ID" value="KAB7649251.1"/>
    <property type="molecule type" value="Genomic_DNA"/>
</dbReference>
<name>A0AAI9S9X6_9BURK</name>
<proteinExistence type="predicted"/>
<evidence type="ECO:0000259" key="1">
    <source>
        <dbReference type="Pfam" id="PF01637"/>
    </source>
</evidence>
<dbReference type="PANTHER" id="PTHR34704:SF1">
    <property type="entry name" value="ATPASE"/>
    <property type="match status" value="1"/>
</dbReference>
<accession>A0AAI9S9X6</accession>